<keyword evidence="1" id="KW-0732">Signal</keyword>
<evidence type="ECO:0000313" key="4">
    <source>
        <dbReference type="Proteomes" id="UP000637578"/>
    </source>
</evidence>
<evidence type="ECO:0000313" key="3">
    <source>
        <dbReference type="EMBL" id="GGM74573.1"/>
    </source>
</evidence>
<protein>
    <submittedName>
        <fullName evidence="3">Glucose dehydrogenase</fullName>
    </submittedName>
</protein>
<dbReference type="PANTHER" id="PTHR19328">
    <property type="entry name" value="HEDGEHOG-INTERACTING PROTEIN"/>
    <property type="match status" value="1"/>
</dbReference>
<keyword evidence="4" id="KW-1185">Reference proteome</keyword>
<evidence type="ECO:0000256" key="1">
    <source>
        <dbReference type="SAM" id="SignalP"/>
    </source>
</evidence>
<dbReference type="AlphaFoldDB" id="A0A8J3CH48"/>
<dbReference type="InterPro" id="IPR011042">
    <property type="entry name" value="6-blade_b-propeller_TolB-like"/>
</dbReference>
<dbReference type="EMBL" id="BMMK01000032">
    <property type="protein sequence ID" value="GGM74573.1"/>
    <property type="molecule type" value="Genomic_DNA"/>
</dbReference>
<feature type="chain" id="PRO_5035313077" evidence="1">
    <location>
        <begin position="24"/>
        <end position="405"/>
    </location>
</feature>
<dbReference type="InterPro" id="IPR012938">
    <property type="entry name" value="Glc/Sorbosone_DH"/>
</dbReference>
<evidence type="ECO:0000259" key="2">
    <source>
        <dbReference type="Pfam" id="PF07995"/>
    </source>
</evidence>
<feature type="signal peptide" evidence="1">
    <location>
        <begin position="1"/>
        <end position="23"/>
    </location>
</feature>
<name>A0A8J3CH48_9PSEU</name>
<comment type="caution">
    <text evidence="3">The sequence shown here is derived from an EMBL/GenBank/DDBJ whole genome shotgun (WGS) entry which is preliminary data.</text>
</comment>
<accession>A0A8J3CH48</accession>
<dbReference type="Pfam" id="PF07995">
    <property type="entry name" value="GSDH"/>
    <property type="match status" value="1"/>
</dbReference>
<sequence>MSVLTRSLRRLSAALLTAVFVVACGGSNENAPSPASNPEPRAEGDPRLRVEVVASGLEHGWEVGFLPDGKILVPQRPGRLDLLSSGQPGATVTRVDADFDDVWVEHETGLMGMLVHPDFAESRRFTTCQSKLEGGRPVDVRLVTWELSQDYRSARRVVDPLLAGLPVDDVTGRHAGCRLRLDSDGALLVGTGDSARNNLAQDRRSLGGKVLRLDLNTGKPWPGNPWFDSENENERYVLTYGHRNVQGIAIQPDSNEVFLAEHGPTVDDEVNLLVRGGNYGWAPRGDDSAAAYDESVPMTDTVRFPDAVRALWSSGSPTEAICAVEFLSGKQWRGLDGALVVTALKGRKILVMRPTRDGEIGKVSVPRELDGTHGRLRAAQLGPDGALYLTTSNGRDDKVLRITPA</sequence>
<proteinExistence type="predicted"/>
<gene>
    <name evidence="3" type="primary">gcd</name>
    <name evidence="3" type="ORF">GCM10012275_51610</name>
</gene>
<dbReference type="InterPro" id="IPR011041">
    <property type="entry name" value="Quinoprot_gluc/sorb_DH_b-prop"/>
</dbReference>
<dbReference type="Proteomes" id="UP000637578">
    <property type="component" value="Unassembled WGS sequence"/>
</dbReference>
<reference evidence="3" key="1">
    <citation type="journal article" date="2014" name="Int. J. Syst. Evol. Microbiol.">
        <title>Complete genome sequence of Corynebacterium casei LMG S-19264T (=DSM 44701T), isolated from a smear-ripened cheese.</title>
        <authorList>
            <consortium name="US DOE Joint Genome Institute (JGI-PGF)"/>
            <person name="Walter F."/>
            <person name="Albersmeier A."/>
            <person name="Kalinowski J."/>
            <person name="Ruckert C."/>
        </authorList>
    </citation>
    <scope>NUCLEOTIDE SEQUENCE</scope>
    <source>
        <strain evidence="3">CGMCC 4.5737</strain>
    </source>
</reference>
<reference evidence="3" key="2">
    <citation type="submission" date="2020-09" db="EMBL/GenBank/DDBJ databases">
        <authorList>
            <person name="Sun Q."/>
            <person name="Zhou Y."/>
        </authorList>
    </citation>
    <scope>NUCLEOTIDE SEQUENCE</scope>
    <source>
        <strain evidence="3">CGMCC 4.5737</strain>
    </source>
</reference>
<dbReference type="PROSITE" id="PS51257">
    <property type="entry name" value="PROKAR_LIPOPROTEIN"/>
    <property type="match status" value="1"/>
</dbReference>
<dbReference type="PANTHER" id="PTHR19328:SF13">
    <property type="entry name" value="HIPL1 PROTEIN"/>
    <property type="match status" value="1"/>
</dbReference>
<feature type="domain" description="Glucose/Sorbosone dehydrogenase" evidence="2">
    <location>
        <begin position="57"/>
        <end position="394"/>
    </location>
</feature>
<dbReference type="SUPFAM" id="SSF50952">
    <property type="entry name" value="Soluble quinoprotein glucose dehydrogenase"/>
    <property type="match status" value="1"/>
</dbReference>
<organism evidence="3 4">
    <name type="scientific">Longimycelium tulufanense</name>
    <dbReference type="NCBI Taxonomy" id="907463"/>
    <lineage>
        <taxon>Bacteria</taxon>
        <taxon>Bacillati</taxon>
        <taxon>Actinomycetota</taxon>
        <taxon>Actinomycetes</taxon>
        <taxon>Pseudonocardiales</taxon>
        <taxon>Pseudonocardiaceae</taxon>
        <taxon>Longimycelium</taxon>
    </lineage>
</organism>
<dbReference type="Gene3D" id="2.120.10.30">
    <property type="entry name" value="TolB, C-terminal domain"/>
    <property type="match status" value="1"/>
</dbReference>